<feature type="region of interest" description="Disordered" evidence="1">
    <location>
        <begin position="754"/>
        <end position="800"/>
    </location>
</feature>
<name>A0A4Z0AWU2_9PSED</name>
<keyword evidence="4" id="KW-1185">Reference proteome</keyword>
<evidence type="ECO:0000313" key="4">
    <source>
        <dbReference type="Proteomes" id="UP000297734"/>
    </source>
</evidence>
<protein>
    <recommendedName>
        <fullName evidence="2">Dermonecrotic toxin N-terminal domain-containing protein</fullName>
    </recommendedName>
</protein>
<evidence type="ECO:0000313" key="3">
    <source>
        <dbReference type="EMBL" id="TFY90920.1"/>
    </source>
</evidence>
<proteinExistence type="predicted"/>
<dbReference type="Proteomes" id="UP000297734">
    <property type="component" value="Unassembled WGS sequence"/>
</dbReference>
<evidence type="ECO:0000256" key="1">
    <source>
        <dbReference type="SAM" id="MobiDB-lite"/>
    </source>
</evidence>
<gene>
    <name evidence="3" type="ORF">DYL61_19720</name>
</gene>
<evidence type="ECO:0000259" key="2">
    <source>
        <dbReference type="Pfam" id="PF20178"/>
    </source>
</evidence>
<dbReference type="Pfam" id="PF20178">
    <property type="entry name" value="ToxA_N"/>
    <property type="match status" value="1"/>
</dbReference>
<dbReference type="EMBL" id="QUZT01000039">
    <property type="protein sequence ID" value="TFY90920.1"/>
    <property type="molecule type" value="Genomic_DNA"/>
</dbReference>
<sequence length="1584" mass="177472">MLQPAQAVHERFATRPTLVSVVFNALRAHYPTLDLLTVKLARPQPSGEYTFELLLNVAIAHVLDPQPLDLTSHFLTLNPPQRLASPSVDMQALAGIIDTLPATLYIHFQQALADYWSDTDSHGSSRWQWLGEWLNGQMSVAATRQSSLTDAQREILSIVATWPDTDKRLRRATPAVYVYFIETTLTSAGQQVQLLTPDMLLVRDKQVLLYPTNGVVECYDGIDAFSTAWGARMYQQFAFDSLTWRRNEPNGNVFERQAGLILNQQLEDLGNLSFQGSNEEALQARLNKLTDPALLFAGGPPVPDALSATLNSQLPDWLKQANADDRFAYHRHLQDMAQVVKKNQGRSFNEGIETLHGFTRNALRKQMQADHADFDPDHLILDFALAAGYLGGFGFITHVRMTLTELAVKNLAGKPKGTPTLSQLNNQPLPIWLTEDYLLDNDGLIQRVDIGTAYPQAIKDLLLGDSVDARRREQLFVRELKAKLPMQALEFKIRQQNGLTTTGYRYVKALMGESPSDRTIDGEEVVLRPLALCRKAEAIPDPANNLFIIESRNPSAGPHLLYRPLYTDCLHEYPTRQALLDALAAPGELQDSVLTWLTDRARPVYAQGGFKEPHIVHFLQGDEFSVAHTPAPATLAVDDGAEEWLQSQVNGQLLNHLFGSTARALVDLADRESVSNHESRWAIVMEGAWLLFNTFLLPLVRGPAMLAGWFVVLVSSVQQDFAGLDSNDPITRELALIDLLLNCAMVLLHGSAGKKPLKKPEQGDNRLHMVPWTRPATPSDPRRPASIRQGSVALSGEPPASGHTALDFTRSIASPEASANLLHALLSVNVPWPDTLPAPQDSGPLKGLYRIGDTWHASVGGLFFQVNVVPGFGDVYVVHPQRPHHPGFKLIRDNQGHWRLDRRARLEGGMPRDRLSEWQKQHDEQVKGLRAELAALGYQLVADEIAAGPLLDAVNTARIKLAEQKKTLRQVWVLLGKALPALREKVAERHEREIQLTAIAKAEFDIAVDRYLQDAQRRLPITQQHQAKAEQLMVIDRSNPKNRRMRDIAVNSIAGYWGSLYDIQLQKLSDTSETARGESYGELSDRSSRELLENVNHAYEEIQLIWREQVTLFKKMATLAEKIETILRQADPALRKFLTTERPDHAAISSVSIKQSVLLFLSELVFDRSQNSREPAEYPFVMELSDPKRDKVILSHAEVRETSGYTVSEESDVLKSVLELYERLENAVTSLSEMGSGFVREEYRAPFLEHLHDARTSLETHLADLILANEGFASLPASTASTRSKLPGKIVFKTRGRDTLVGNLRASSPDIPGRLVDIQDAVTKKVVATYLEHAQEGVWVEVVPAEAPSPAPAPLVRTVDAIAREAQTVMARRAGIEHTIRNQQKKLQDPTRREEVRPLEWDEMLTPQANQLSALADEIQRDHAHHANAAVLIESYREASSTLMKLAREVCSEGYKQQRPKASNVAYLWKYGFVDINLVRRRVRLKAGDFLTEYAIRDKSAIAAGKKPEDSVLWYAHFHYPSADTSAFAPTFGHLKTREERLFTRKELIEQARSNNRQVVNLEKAVIYPPLDRELFLNLEPPKR</sequence>
<dbReference type="RefSeq" id="WP_135309709.1">
    <property type="nucleotide sequence ID" value="NZ_QUZT01000039.1"/>
</dbReference>
<reference evidence="3 4" key="1">
    <citation type="journal article" date="2019" name="Syst. Appl. Microbiol.">
        <title>New species of pathogenic Pseudomonas isolated from citrus in Tunisia: Proposal of Pseudomonas kairouanensis sp. nov. and Pseudomonas nabeulensis sp. nov.</title>
        <authorList>
            <person name="Oueslati M."/>
            <person name="Mulet M."/>
            <person name="Gomila M."/>
            <person name="Berge O."/>
            <person name="Hajlaoui M.R."/>
            <person name="Lalucat J."/>
            <person name="Sadfi-Zouaoui N."/>
            <person name="Garcia-Valdes E."/>
        </authorList>
    </citation>
    <scope>NUCLEOTIDE SEQUENCE [LARGE SCALE GENOMIC DNA]</scope>
    <source>
        <strain evidence="3 4">E10B</strain>
    </source>
</reference>
<accession>A0A4Z0AWU2</accession>
<dbReference type="OrthoDB" id="7003488at2"/>
<dbReference type="InterPro" id="IPR046673">
    <property type="entry name" value="ToxA_N"/>
</dbReference>
<feature type="compositionally biased region" description="Basic and acidic residues" evidence="1">
    <location>
        <begin position="758"/>
        <end position="767"/>
    </location>
</feature>
<organism evidence="3 4">
    <name type="scientific">Pseudomonas nabeulensis</name>
    <dbReference type="NCBI Taxonomy" id="2293833"/>
    <lineage>
        <taxon>Bacteria</taxon>
        <taxon>Pseudomonadati</taxon>
        <taxon>Pseudomonadota</taxon>
        <taxon>Gammaproteobacteria</taxon>
        <taxon>Pseudomonadales</taxon>
        <taxon>Pseudomonadaceae</taxon>
        <taxon>Pseudomonas</taxon>
    </lineage>
</organism>
<feature type="domain" description="Dermonecrotic toxin N-terminal" evidence="2">
    <location>
        <begin position="351"/>
        <end position="584"/>
    </location>
</feature>
<comment type="caution">
    <text evidence="3">The sequence shown here is derived from an EMBL/GenBank/DDBJ whole genome shotgun (WGS) entry which is preliminary data.</text>
</comment>